<dbReference type="GO" id="GO:0007062">
    <property type="term" value="P:sister chromatid cohesion"/>
    <property type="evidence" value="ECO:0007669"/>
    <property type="project" value="InterPro"/>
</dbReference>
<evidence type="ECO:0000313" key="6">
    <source>
        <dbReference type="Proteomes" id="UP000193411"/>
    </source>
</evidence>
<evidence type="ECO:0000259" key="4">
    <source>
        <dbReference type="Pfam" id="PF04825"/>
    </source>
</evidence>
<organism evidence="5 6">
    <name type="scientific">Catenaria anguillulae PL171</name>
    <dbReference type="NCBI Taxonomy" id="765915"/>
    <lineage>
        <taxon>Eukaryota</taxon>
        <taxon>Fungi</taxon>
        <taxon>Fungi incertae sedis</taxon>
        <taxon>Blastocladiomycota</taxon>
        <taxon>Blastocladiomycetes</taxon>
        <taxon>Blastocladiales</taxon>
        <taxon>Catenariaceae</taxon>
        <taxon>Catenaria</taxon>
    </lineage>
</organism>
<dbReference type="InterPro" id="IPR006910">
    <property type="entry name" value="Rad21_Rec8_N"/>
</dbReference>
<proteinExistence type="predicted"/>
<dbReference type="GO" id="GO:0005634">
    <property type="term" value="C:nucleus"/>
    <property type="evidence" value="ECO:0007669"/>
    <property type="project" value="UniProtKB-SubCell"/>
</dbReference>
<keyword evidence="6" id="KW-1185">Reference proteome</keyword>
<gene>
    <name evidence="5" type="ORF">BCR44DRAFT_1275867</name>
</gene>
<dbReference type="InterPro" id="IPR039781">
    <property type="entry name" value="Rad21/Rec8-like"/>
</dbReference>
<comment type="subcellular location">
    <subcellularLocation>
        <location evidence="1">Nucleus</location>
    </subcellularLocation>
</comment>
<sequence length="415" mass="44260">MCMQPEHGSGLQPRHGSGPSEDLGMTTVADKYEYQADSSYKKGMCPLTQLDLGTLCSLHEARTTRLVPSPLRLTPAVIMLHATTTHGQGHGHGHRLLTRGANGSLSLVWIAATLGPKAHLKRISKREIVSLNVPAACRLIAEPTLDRETMPLRISSTLLSGVSRVYGQQYNLHFNNVINVIDQIRLHMSSKRPTDITLDQPKVSDENRVETITLPLYPDIDLFGPAITLDMPTFLPPLTPIAPAAFPEEFLPAPGGAPLGFRAGTPSMELGRGYEPTGIGMASDLTTSDFGGYAGGYVFPESARAGADQESPSFVSSTTRTSISTRRVSGLRAAAGAGAGPIPTISELAMAEEREHGIMDLDLGLDLPPIPAQVAGQEDIGGPLGFERMSPLLQALPSLSPNQPHVRHVPCLASP</sequence>
<evidence type="ECO:0000256" key="2">
    <source>
        <dbReference type="ARBA" id="ARBA00023242"/>
    </source>
</evidence>
<dbReference type="OrthoDB" id="10071381at2759"/>
<dbReference type="Pfam" id="PF04825">
    <property type="entry name" value="Rad21_Rec8_N"/>
    <property type="match status" value="1"/>
</dbReference>
<dbReference type="PANTHER" id="PTHR12585:SF69">
    <property type="entry name" value="FI11703P"/>
    <property type="match status" value="1"/>
</dbReference>
<evidence type="ECO:0000313" key="5">
    <source>
        <dbReference type="EMBL" id="ORZ31229.1"/>
    </source>
</evidence>
<protein>
    <submittedName>
        <fullName evidence="5">Rec8 like protein-domain-containing protein</fullName>
    </submittedName>
</protein>
<evidence type="ECO:0000256" key="3">
    <source>
        <dbReference type="SAM" id="MobiDB-lite"/>
    </source>
</evidence>
<feature type="domain" description="Rad21/Rec8-like protein N-terminal" evidence="4">
    <location>
        <begin position="94"/>
        <end position="200"/>
    </location>
</feature>
<dbReference type="GO" id="GO:0003682">
    <property type="term" value="F:chromatin binding"/>
    <property type="evidence" value="ECO:0007669"/>
    <property type="project" value="TreeGrafter"/>
</dbReference>
<reference evidence="5 6" key="1">
    <citation type="submission" date="2016-07" db="EMBL/GenBank/DDBJ databases">
        <title>Pervasive Adenine N6-methylation of Active Genes in Fungi.</title>
        <authorList>
            <consortium name="DOE Joint Genome Institute"/>
            <person name="Mondo S.J."/>
            <person name="Dannebaum R.O."/>
            <person name="Kuo R.C."/>
            <person name="Labutti K."/>
            <person name="Haridas S."/>
            <person name="Kuo A."/>
            <person name="Salamov A."/>
            <person name="Ahrendt S.R."/>
            <person name="Lipzen A."/>
            <person name="Sullivan W."/>
            <person name="Andreopoulos W.B."/>
            <person name="Clum A."/>
            <person name="Lindquist E."/>
            <person name="Daum C."/>
            <person name="Ramamoorthy G.K."/>
            <person name="Gryganskyi A."/>
            <person name="Culley D."/>
            <person name="Magnuson J.K."/>
            <person name="James T.Y."/>
            <person name="O'Malley M.A."/>
            <person name="Stajich J.E."/>
            <person name="Spatafora J.W."/>
            <person name="Visel A."/>
            <person name="Grigoriev I.V."/>
        </authorList>
    </citation>
    <scope>NUCLEOTIDE SEQUENCE [LARGE SCALE GENOMIC DNA]</scope>
    <source>
        <strain evidence="5 6">PL171</strain>
    </source>
</reference>
<accession>A0A1Y2H9H8</accession>
<dbReference type="Proteomes" id="UP000193411">
    <property type="component" value="Unassembled WGS sequence"/>
</dbReference>
<dbReference type="STRING" id="765915.A0A1Y2H9H8"/>
<feature type="region of interest" description="Disordered" evidence="3">
    <location>
        <begin position="1"/>
        <end position="24"/>
    </location>
</feature>
<dbReference type="PANTHER" id="PTHR12585">
    <property type="entry name" value="SCC1 / RAD21 FAMILY MEMBER"/>
    <property type="match status" value="1"/>
</dbReference>
<dbReference type="AlphaFoldDB" id="A0A1Y2H9H8"/>
<dbReference type="EMBL" id="MCFL01000064">
    <property type="protein sequence ID" value="ORZ31229.1"/>
    <property type="molecule type" value="Genomic_DNA"/>
</dbReference>
<name>A0A1Y2H9H8_9FUNG</name>
<dbReference type="GO" id="GO:1990414">
    <property type="term" value="P:replication-born double-strand break repair via sister chromatid exchange"/>
    <property type="evidence" value="ECO:0007669"/>
    <property type="project" value="TreeGrafter"/>
</dbReference>
<dbReference type="GO" id="GO:0008278">
    <property type="term" value="C:cohesin complex"/>
    <property type="evidence" value="ECO:0007669"/>
    <property type="project" value="InterPro"/>
</dbReference>
<comment type="caution">
    <text evidence="5">The sequence shown here is derived from an EMBL/GenBank/DDBJ whole genome shotgun (WGS) entry which is preliminary data.</text>
</comment>
<evidence type="ECO:0000256" key="1">
    <source>
        <dbReference type="ARBA" id="ARBA00004123"/>
    </source>
</evidence>
<keyword evidence="2" id="KW-0539">Nucleus</keyword>